<dbReference type="EMBL" id="BAABBY010000015">
    <property type="protein sequence ID" value="GAA4213032.1"/>
    <property type="molecule type" value="Genomic_DNA"/>
</dbReference>
<keyword evidence="4" id="KW-1185">Reference proteome</keyword>
<evidence type="ECO:0000313" key="4">
    <source>
        <dbReference type="Proteomes" id="UP001501772"/>
    </source>
</evidence>
<name>A0ABP8BPX6_9SPHI</name>
<sequence>MVAKIVSGKKVAGIVHYNEDKVDQRHAQLLMASGFAAEIKSLTLNMKINRFRQLTRLNAATKTNAIHISLNFHHKDRLDSTRLSAIARQYMEGIGFGNQPYLVYQHLDVHHPHLHIVSTNIQRDGSRIDVHGIGYRLSEPVRKQIEREHALTVAEGRSEKQQIEKIMVPKQLDYGQKATKKSLSKLIRAVREHYVYGSLPELNAILKTFNAIAVPGTAGSRMEQNKGLLYSVLDENGKPIGVPIKASALSGQPILRNLEKDFVQKQELKPGLKPGLKAKIELALNSRVSSLEGFKKVLSRHNIDLVIARSKEGRVFGLSYIDHESKIMIKGSELGKSYVAIGLVARFGRAQKILVRDNNGQSAISLHHAEQFAAGKGQGLMPDLNFLLEPGEGQAIPTVSKRKKKKKRSQERGQQR</sequence>
<gene>
    <name evidence="3" type="primary">mobB_2</name>
    <name evidence="3" type="ORF">GCM10022289_44610</name>
</gene>
<comment type="caution">
    <text evidence="3">The sequence shown here is derived from an EMBL/GenBank/DDBJ whole genome shotgun (WGS) entry which is preliminary data.</text>
</comment>
<feature type="compositionally biased region" description="Basic residues" evidence="1">
    <location>
        <begin position="400"/>
        <end position="409"/>
    </location>
</feature>
<evidence type="ECO:0000256" key="1">
    <source>
        <dbReference type="SAM" id="MobiDB-lite"/>
    </source>
</evidence>
<organism evidence="3 4">
    <name type="scientific">Pedobacter jeongneungensis</name>
    <dbReference type="NCBI Taxonomy" id="947309"/>
    <lineage>
        <taxon>Bacteria</taxon>
        <taxon>Pseudomonadati</taxon>
        <taxon>Bacteroidota</taxon>
        <taxon>Sphingobacteriia</taxon>
        <taxon>Sphingobacteriales</taxon>
        <taxon>Sphingobacteriaceae</taxon>
        <taxon>Pedobacter</taxon>
    </lineage>
</organism>
<dbReference type="InterPro" id="IPR005094">
    <property type="entry name" value="Endonuclease_MobA/VirD2"/>
</dbReference>
<proteinExistence type="predicted"/>
<protein>
    <submittedName>
        <fullName evidence="3">Conjugal transfer protein MobB</fullName>
    </submittedName>
</protein>
<dbReference type="Proteomes" id="UP001501772">
    <property type="component" value="Unassembled WGS sequence"/>
</dbReference>
<feature type="domain" description="MobA/VirD2-like nuclease" evidence="2">
    <location>
        <begin position="17"/>
        <end position="151"/>
    </location>
</feature>
<feature type="region of interest" description="Disordered" evidence="1">
    <location>
        <begin position="395"/>
        <end position="416"/>
    </location>
</feature>
<dbReference type="RefSeq" id="WP_344853639.1">
    <property type="nucleotide sequence ID" value="NZ_BAABBY010000015.1"/>
</dbReference>
<evidence type="ECO:0000259" key="2">
    <source>
        <dbReference type="Pfam" id="PF03432"/>
    </source>
</evidence>
<accession>A0ABP8BPX6</accession>
<dbReference type="Pfam" id="PF03432">
    <property type="entry name" value="Relaxase"/>
    <property type="match status" value="1"/>
</dbReference>
<evidence type="ECO:0000313" key="3">
    <source>
        <dbReference type="EMBL" id="GAA4213032.1"/>
    </source>
</evidence>
<reference evidence="4" key="1">
    <citation type="journal article" date="2019" name="Int. J. Syst. Evol. Microbiol.">
        <title>The Global Catalogue of Microorganisms (GCM) 10K type strain sequencing project: providing services to taxonomists for standard genome sequencing and annotation.</title>
        <authorList>
            <consortium name="The Broad Institute Genomics Platform"/>
            <consortium name="The Broad Institute Genome Sequencing Center for Infectious Disease"/>
            <person name="Wu L."/>
            <person name="Ma J."/>
        </authorList>
    </citation>
    <scope>NUCLEOTIDE SEQUENCE [LARGE SCALE GENOMIC DNA]</scope>
    <source>
        <strain evidence="4">JCM 17626</strain>
    </source>
</reference>